<feature type="region of interest" description="Disordered" evidence="2">
    <location>
        <begin position="1"/>
        <end position="43"/>
    </location>
</feature>
<dbReference type="GO" id="GO:0005829">
    <property type="term" value="C:cytosol"/>
    <property type="evidence" value="ECO:0007669"/>
    <property type="project" value="TreeGrafter"/>
</dbReference>
<dbReference type="SUPFAM" id="SSF51004">
    <property type="entry name" value="C-terminal (heme d1) domain of cytochrome cd1-nitrite reductase"/>
    <property type="match status" value="1"/>
</dbReference>
<evidence type="ECO:0000313" key="3">
    <source>
        <dbReference type="EMBL" id="GHC95935.1"/>
    </source>
</evidence>
<dbReference type="PANTHER" id="PTHR30344">
    <property type="entry name" value="6-PHOSPHOGLUCONOLACTONASE-RELATED"/>
    <property type="match status" value="1"/>
</dbReference>
<evidence type="ECO:0000256" key="2">
    <source>
        <dbReference type="SAM" id="MobiDB-lite"/>
    </source>
</evidence>
<evidence type="ECO:0008006" key="5">
    <source>
        <dbReference type="Google" id="ProtNLM"/>
    </source>
</evidence>
<evidence type="ECO:0000256" key="1">
    <source>
        <dbReference type="ARBA" id="ARBA00005564"/>
    </source>
</evidence>
<dbReference type="AlphaFoldDB" id="A0A918WYI4"/>
<dbReference type="InterPro" id="IPR019405">
    <property type="entry name" value="Lactonase_7-beta_prop"/>
</dbReference>
<dbReference type="InterPro" id="IPR015943">
    <property type="entry name" value="WD40/YVTN_repeat-like_dom_sf"/>
</dbReference>
<feature type="region of interest" description="Disordered" evidence="2">
    <location>
        <begin position="69"/>
        <end position="91"/>
    </location>
</feature>
<feature type="compositionally biased region" description="Basic and acidic residues" evidence="2">
    <location>
        <begin position="21"/>
        <end position="38"/>
    </location>
</feature>
<dbReference type="GO" id="GO:0017057">
    <property type="term" value="F:6-phosphogluconolactonase activity"/>
    <property type="evidence" value="ECO:0007669"/>
    <property type="project" value="TreeGrafter"/>
</dbReference>
<accession>A0A918WYI4</accession>
<evidence type="ECO:0000313" key="4">
    <source>
        <dbReference type="Proteomes" id="UP000638353"/>
    </source>
</evidence>
<dbReference type="Pfam" id="PF10282">
    <property type="entry name" value="Lactonase"/>
    <property type="match status" value="1"/>
</dbReference>
<comment type="similarity">
    <text evidence="1">Belongs to the cycloisomerase 2 family.</text>
</comment>
<dbReference type="InterPro" id="IPR050282">
    <property type="entry name" value="Cycloisomerase_2"/>
</dbReference>
<protein>
    <recommendedName>
        <fullName evidence="5">Beta-propeller fold lactonase family protein</fullName>
    </recommendedName>
</protein>
<organism evidence="3 4">
    <name type="scientific">Streptomyces finlayi</name>
    <dbReference type="NCBI Taxonomy" id="67296"/>
    <lineage>
        <taxon>Bacteria</taxon>
        <taxon>Bacillati</taxon>
        <taxon>Actinomycetota</taxon>
        <taxon>Actinomycetes</taxon>
        <taxon>Kitasatosporales</taxon>
        <taxon>Streptomycetaceae</taxon>
        <taxon>Streptomyces</taxon>
    </lineage>
</organism>
<dbReference type="EMBL" id="BMVC01000006">
    <property type="protein sequence ID" value="GHC95935.1"/>
    <property type="molecule type" value="Genomic_DNA"/>
</dbReference>
<reference evidence="3" key="2">
    <citation type="submission" date="2020-09" db="EMBL/GenBank/DDBJ databases">
        <authorList>
            <person name="Sun Q."/>
            <person name="Ohkuma M."/>
        </authorList>
    </citation>
    <scope>NUCLEOTIDE SEQUENCE</scope>
    <source>
        <strain evidence="3">JCM 4637</strain>
    </source>
</reference>
<dbReference type="PANTHER" id="PTHR30344:SF1">
    <property type="entry name" value="6-PHOSPHOGLUCONOLACTONASE"/>
    <property type="match status" value="1"/>
</dbReference>
<feature type="compositionally biased region" description="Low complexity" evidence="2">
    <location>
        <begin position="76"/>
        <end position="86"/>
    </location>
</feature>
<feature type="compositionally biased region" description="Basic and acidic residues" evidence="2">
    <location>
        <begin position="1"/>
        <end position="12"/>
    </location>
</feature>
<gene>
    <name evidence="3" type="ORF">GCM10010334_35860</name>
</gene>
<dbReference type="Proteomes" id="UP000638353">
    <property type="component" value="Unassembled WGS sequence"/>
</dbReference>
<name>A0A918WYI4_9ACTN</name>
<dbReference type="Gene3D" id="2.130.10.10">
    <property type="entry name" value="YVTN repeat-like/Quinoprotein amine dehydrogenase"/>
    <property type="match status" value="1"/>
</dbReference>
<dbReference type="InterPro" id="IPR011048">
    <property type="entry name" value="Haem_d1_sf"/>
</dbReference>
<reference evidence="3" key="1">
    <citation type="journal article" date="2014" name="Int. J. Syst. Evol. Microbiol.">
        <title>Complete genome sequence of Corynebacterium casei LMG S-19264T (=DSM 44701T), isolated from a smear-ripened cheese.</title>
        <authorList>
            <consortium name="US DOE Joint Genome Institute (JGI-PGF)"/>
            <person name="Walter F."/>
            <person name="Albersmeier A."/>
            <person name="Kalinowski J."/>
            <person name="Ruckert C."/>
        </authorList>
    </citation>
    <scope>NUCLEOTIDE SEQUENCE</scope>
    <source>
        <strain evidence="3">JCM 4637</strain>
    </source>
</reference>
<proteinExistence type="inferred from homology"/>
<comment type="caution">
    <text evidence="3">The sequence shown here is derived from an EMBL/GenBank/DDBJ whole genome shotgun (WGS) entry which is preliminary data.</text>
</comment>
<sequence>MGEKQVPREADGAGRAGGARGLREADGPRGERTSRESEGGLTRRGLGLLAGAGLAGLVLPGCAYAEGPAPDARTTESASGGSAAESAPDDGPAATALRAAYLGTYTTQPGGGTGIGLATYRPDRGALASTGVLDGVANPSYLALAPDRRTLYAVNEQAQGAVTAMRLGDGRPPEVLGARSTGGADPCHLSVHGRFLLSANYTGGSLAVHPRGRDGALGEASDLVRHQGSGPDPGRQEGPHVHQVVTDPAGRHILAVDLGTDSVYTYRLDERKGTLREIGRTATRPGAGPRHLVFHPAGRHVYLVNELDSTLVVCAYEPRTGMLTPGKPQPTLPRGTVPDERNYPAGVIISPDGRFVYVSNRGHDSIAVFAVQRGGAELRLVALTPSGGSYPRHIVLDPTGRLLFASHQKSGSVTTFHVDRRTGRLRSAGAALEFPVPVCVLPL</sequence>